<feature type="compositionally biased region" description="Low complexity" evidence="1">
    <location>
        <begin position="128"/>
        <end position="148"/>
    </location>
</feature>
<feature type="compositionally biased region" description="Polar residues" evidence="1">
    <location>
        <begin position="153"/>
        <end position="162"/>
    </location>
</feature>
<feature type="region of interest" description="Disordered" evidence="1">
    <location>
        <begin position="1"/>
        <end position="174"/>
    </location>
</feature>
<proteinExistence type="predicted"/>
<accession>A0A9P6VV47</accession>
<dbReference type="Proteomes" id="UP000777482">
    <property type="component" value="Unassembled WGS sequence"/>
</dbReference>
<organism evidence="2 3">
    <name type="scientific">Rhodotorula mucilaginosa</name>
    <name type="common">Yeast</name>
    <name type="synonym">Rhodotorula rubra</name>
    <dbReference type="NCBI Taxonomy" id="5537"/>
    <lineage>
        <taxon>Eukaryota</taxon>
        <taxon>Fungi</taxon>
        <taxon>Dikarya</taxon>
        <taxon>Basidiomycota</taxon>
        <taxon>Pucciniomycotina</taxon>
        <taxon>Microbotryomycetes</taxon>
        <taxon>Sporidiobolales</taxon>
        <taxon>Sporidiobolaceae</taxon>
        <taxon>Rhodotorula</taxon>
    </lineage>
</organism>
<protein>
    <submittedName>
        <fullName evidence="2">Uncharacterized protein</fullName>
    </submittedName>
</protein>
<dbReference type="AlphaFoldDB" id="A0A9P6VV47"/>
<evidence type="ECO:0000256" key="1">
    <source>
        <dbReference type="SAM" id="MobiDB-lite"/>
    </source>
</evidence>
<evidence type="ECO:0000313" key="2">
    <source>
        <dbReference type="EMBL" id="KAG0655827.1"/>
    </source>
</evidence>
<gene>
    <name evidence="2" type="ORF">C6P46_000679</name>
</gene>
<dbReference type="OrthoDB" id="2525846at2759"/>
<reference evidence="2 3" key="1">
    <citation type="submission" date="2020-11" db="EMBL/GenBank/DDBJ databases">
        <title>Kefir isolates.</title>
        <authorList>
            <person name="Marcisauskas S."/>
            <person name="Kim Y."/>
            <person name="Blasche S."/>
        </authorList>
    </citation>
    <scope>NUCLEOTIDE SEQUENCE [LARGE SCALE GENOMIC DNA]</scope>
    <source>
        <strain evidence="2 3">KR</strain>
    </source>
</reference>
<sequence length="276" mass="29154">MFATAATTIPTPMIKRSRDQVDGDPSPGKRVKTNAMVEEERARELQAALSAPPPSPTPHWSTALAKQQQRALEMMQGGAIDQEDVEMGGESAAGPDGVLPSNPQHPWNHVSMALGGDGSAPRMEHQHSASGNSSSADSSLPSTPLDLPFNEQWDMSSSKPIQTPSYPSPSNPTSFTNFNGTTVVFSTSPPLSVYPPPPATMSTPQQQNPLHAAAGFPMHAWSASTSGVMRMEGPSMGAGVGAPPQSPEVVRELNLPSYGWDLPKQSNTLNMGAHLV</sequence>
<name>A0A9P6VV47_RHOMI</name>
<evidence type="ECO:0000313" key="3">
    <source>
        <dbReference type="Proteomes" id="UP000777482"/>
    </source>
</evidence>
<dbReference type="EMBL" id="PUHQ01000110">
    <property type="protein sequence ID" value="KAG0655827.1"/>
    <property type="molecule type" value="Genomic_DNA"/>
</dbReference>
<comment type="caution">
    <text evidence="2">The sequence shown here is derived from an EMBL/GenBank/DDBJ whole genome shotgun (WGS) entry which is preliminary data.</text>
</comment>
<keyword evidence="3" id="KW-1185">Reference proteome</keyword>